<dbReference type="InterPro" id="IPR016624">
    <property type="entry name" value="UCP014753"/>
</dbReference>
<keyword evidence="4" id="KW-1185">Reference proteome</keyword>
<feature type="domain" description="DUF2264" evidence="1">
    <location>
        <begin position="21"/>
        <end position="382"/>
    </location>
</feature>
<evidence type="ECO:0000313" key="3">
    <source>
        <dbReference type="EMBL" id="ODN84581.1"/>
    </source>
</evidence>
<dbReference type="EMBL" id="AWGJ01000001">
    <property type="protein sequence ID" value="ODN84581.1"/>
    <property type="molecule type" value="Genomic_DNA"/>
</dbReference>
<evidence type="ECO:0000259" key="2">
    <source>
        <dbReference type="Pfam" id="PF20938"/>
    </source>
</evidence>
<organism evidence="3 4">
    <name type="scientific">Cryptococcus amylolentus CBS 6039</name>
    <dbReference type="NCBI Taxonomy" id="1295533"/>
    <lineage>
        <taxon>Eukaryota</taxon>
        <taxon>Fungi</taxon>
        <taxon>Dikarya</taxon>
        <taxon>Basidiomycota</taxon>
        <taxon>Agaricomycotina</taxon>
        <taxon>Tremellomycetes</taxon>
        <taxon>Tremellales</taxon>
        <taxon>Cryptococcaceae</taxon>
        <taxon>Cryptococcus</taxon>
    </lineage>
</organism>
<dbReference type="InterPro" id="IPR049349">
    <property type="entry name" value="DUF2264_N"/>
</dbReference>
<dbReference type="PANTHER" id="PTHR35339">
    <property type="entry name" value="LINALOOL DEHYDRATASE_ISOMERASE DOMAIN-CONTAINING PROTEIN"/>
    <property type="match status" value="1"/>
</dbReference>
<dbReference type="GeneID" id="30151810"/>
<feature type="domain" description="DUF2264" evidence="2">
    <location>
        <begin position="388"/>
        <end position="656"/>
    </location>
</feature>
<protein>
    <submittedName>
        <fullName evidence="3">Uncharacterized protein</fullName>
    </submittedName>
</protein>
<dbReference type="InterPro" id="IPR049237">
    <property type="entry name" value="DUF2264_C"/>
</dbReference>
<reference evidence="3 4" key="1">
    <citation type="submission" date="2016-06" db="EMBL/GenBank/DDBJ databases">
        <title>Evolution of pathogenesis and genome organization in the Tremellales.</title>
        <authorList>
            <person name="Cuomo C."/>
            <person name="Litvintseva A."/>
            <person name="Heitman J."/>
            <person name="Chen Y."/>
            <person name="Sun S."/>
            <person name="Springer D."/>
            <person name="Dromer F."/>
            <person name="Young S."/>
            <person name="Zeng Q."/>
            <person name="Chapman S."/>
            <person name="Gujja S."/>
            <person name="Saif S."/>
            <person name="Birren B."/>
        </authorList>
    </citation>
    <scope>NUCLEOTIDE SEQUENCE [LARGE SCALE GENOMIC DNA]</scope>
    <source>
        <strain evidence="3 4">CBS 6039</strain>
    </source>
</reference>
<dbReference type="Proteomes" id="UP000094065">
    <property type="component" value="Unassembled WGS sequence"/>
</dbReference>
<dbReference type="OrthoDB" id="5150166at2759"/>
<sequence length="662" mass="73283">MANSSTKAAADGDFLGNPFRTREEVKRACIALLDPLQSKASHGGAVIKIGSTATHYDDKAVALEAFARPLWGLASLLAGGEQYDGAKLWVEGLASGTDPESEGYWGLSADKDQRMVEMSPLSYAIALCPDKFYHSQTPQVQQNICLFLQSCIGKRMPDTNWLWFRVFANIALRTVQSDFHNGAQMQRDLSRLEEFQLDGHAPSGDDSGSAGWSRDGPEDVKQLDYYSSSFAIQVAQMLYSKLAATEDPVRCDKYKQRAQDFVKDFFYYFADDGSAIPFGRSMVYRFAVIATASVLPMADIEPPAPLSWGHIKGLVLRHLRSWNDAQDIFRSDGTLNIGYRYDCMNMTENYNAPGSPYWCMKAFLCLGASSDHPFWVSEELPWPSDLFPKVKALPDPSHIMCRQGGHTFLLSSGQSPHYAMRAGPAKYCKFGYSSAFGFSCPSGDMDIGQVAPDSMLALRDVSGGVDEGDGETWRVRRKPIEARLERRGTDGVHLRAKWKPWHDVEVETWLFPPTSPSSSWYLRVHRVTSGRKLRSVEGGWATYGQGPDGRALVQDFSGVKSEGGDEEEGWARAVTSGGAVGLKDLSFRGSLGKRLGKLVQIDPNTNVIFSRGVLPSLVGEIDQGETWLATAVFGKPTWETSQERENAWEDVPEVSKVTRFVL</sequence>
<dbReference type="PANTHER" id="PTHR35339:SF4">
    <property type="entry name" value="LINALOOL DEHYDRATASE_ISOMERASE DOMAIN-CONTAINING PROTEIN"/>
    <property type="match status" value="1"/>
</dbReference>
<dbReference type="PIRSF" id="PIRSF014753">
    <property type="entry name" value="UCP014753"/>
    <property type="match status" value="1"/>
</dbReference>
<dbReference type="AlphaFoldDB" id="A0A1E3I9Y8"/>
<dbReference type="Pfam" id="PF10022">
    <property type="entry name" value="DUF2264"/>
    <property type="match status" value="1"/>
</dbReference>
<comment type="caution">
    <text evidence="3">The sequence shown here is derived from an EMBL/GenBank/DDBJ whole genome shotgun (WGS) entry which is preliminary data.</text>
</comment>
<evidence type="ECO:0000313" key="4">
    <source>
        <dbReference type="Proteomes" id="UP000094065"/>
    </source>
</evidence>
<gene>
    <name evidence="3" type="ORF">L202_00501</name>
</gene>
<dbReference type="RefSeq" id="XP_018998384.1">
    <property type="nucleotide sequence ID" value="XM_019133679.1"/>
</dbReference>
<evidence type="ECO:0000259" key="1">
    <source>
        <dbReference type="Pfam" id="PF10022"/>
    </source>
</evidence>
<dbReference type="Pfam" id="PF20938">
    <property type="entry name" value="DUF2264_C"/>
    <property type="match status" value="1"/>
</dbReference>
<accession>A0A1E3I9Y8</accession>
<proteinExistence type="predicted"/>
<name>A0A1E3I9Y8_9TREE</name>